<protein>
    <submittedName>
        <fullName evidence="1">Uncharacterized protein</fullName>
    </submittedName>
</protein>
<dbReference type="RefSeq" id="WP_189051983.1">
    <property type="nucleotide sequence ID" value="NZ_BMJQ01000023.1"/>
</dbReference>
<comment type="caution">
    <text evidence="1">The sequence shown here is derived from an EMBL/GenBank/DDBJ whole genome shotgun (WGS) entry which is preliminary data.</text>
</comment>
<proteinExistence type="predicted"/>
<name>A0A8J2Z0X8_9PROT</name>
<dbReference type="EMBL" id="BMJQ01000023">
    <property type="protein sequence ID" value="GGF46408.1"/>
    <property type="molecule type" value="Genomic_DNA"/>
</dbReference>
<gene>
    <name evidence="1" type="ORF">GCM10011611_61090</name>
</gene>
<reference evidence="1" key="2">
    <citation type="submission" date="2020-09" db="EMBL/GenBank/DDBJ databases">
        <authorList>
            <person name="Sun Q."/>
            <person name="Zhou Y."/>
        </authorList>
    </citation>
    <scope>NUCLEOTIDE SEQUENCE</scope>
    <source>
        <strain evidence="1">CGMCC 1.15725</strain>
    </source>
</reference>
<organism evidence="1 2">
    <name type="scientific">Aliidongia dinghuensis</name>
    <dbReference type="NCBI Taxonomy" id="1867774"/>
    <lineage>
        <taxon>Bacteria</taxon>
        <taxon>Pseudomonadati</taxon>
        <taxon>Pseudomonadota</taxon>
        <taxon>Alphaproteobacteria</taxon>
        <taxon>Rhodospirillales</taxon>
        <taxon>Dongiaceae</taxon>
        <taxon>Aliidongia</taxon>
    </lineage>
</organism>
<keyword evidence="2" id="KW-1185">Reference proteome</keyword>
<dbReference type="Proteomes" id="UP000646365">
    <property type="component" value="Unassembled WGS sequence"/>
</dbReference>
<evidence type="ECO:0000313" key="1">
    <source>
        <dbReference type="EMBL" id="GGF46408.1"/>
    </source>
</evidence>
<sequence length="378" mass="41884">MLIFDDIPRPDTNVPEQHEAAFAYLNRSGRPEAARVRQLAEDWLTHYPADHRDALIARLRSTIDDQHRAAFFELFIHELLLAREHRILAIEPKLPHTPKSPDFLVEAKEGHRLYIECVLATGRSQQEVAAQARLNQALTAIDRTSSPRHFLDLTVHGVPTAPISINAMTKALRAWITGLPDDDDAMDAAPFQHQEHGATISLRAFPRRHPERARRAIGARFFPAGLVTVPDDVRGALEKKASRYGALDQPYVVAVNALGMFAREDAAIDALLGSPCMVLEQTADGLASREGRNPDGVWSGPSGARRKGLSAVLSTERIDPWNFAVRRGRLIRNPWTTAPVPPFDLGVDDFQPEKGRYRIAAGQSMGEILGLPDGWPEA</sequence>
<accession>A0A8J2Z0X8</accession>
<evidence type="ECO:0000313" key="2">
    <source>
        <dbReference type="Proteomes" id="UP000646365"/>
    </source>
</evidence>
<reference evidence="1" key="1">
    <citation type="journal article" date="2014" name="Int. J. Syst. Evol. Microbiol.">
        <title>Complete genome sequence of Corynebacterium casei LMG S-19264T (=DSM 44701T), isolated from a smear-ripened cheese.</title>
        <authorList>
            <consortium name="US DOE Joint Genome Institute (JGI-PGF)"/>
            <person name="Walter F."/>
            <person name="Albersmeier A."/>
            <person name="Kalinowski J."/>
            <person name="Ruckert C."/>
        </authorList>
    </citation>
    <scope>NUCLEOTIDE SEQUENCE</scope>
    <source>
        <strain evidence="1">CGMCC 1.15725</strain>
    </source>
</reference>
<dbReference type="AlphaFoldDB" id="A0A8J2Z0X8"/>